<evidence type="ECO:0000256" key="5">
    <source>
        <dbReference type="ARBA" id="ARBA00023014"/>
    </source>
</evidence>
<dbReference type="InterPro" id="IPR015881">
    <property type="entry name" value="ARHD_Rieske_2Fe_2S"/>
</dbReference>
<organism evidence="7 8">
    <name type="scientific">Acinetobacter johnsonii</name>
    <dbReference type="NCBI Taxonomy" id="40214"/>
    <lineage>
        <taxon>Bacteria</taxon>
        <taxon>Pseudomonadati</taxon>
        <taxon>Pseudomonadota</taxon>
        <taxon>Gammaproteobacteria</taxon>
        <taxon>Moraxellales</taxon>
        <taxon>Moraxellaceae</taxon>
        <taxon>Acinetobacter</taxon>
    </lineage>
</organism>
<dbReference type="AlphaFoldDB" id="A0A2W5RI95"/>
<dbReference type="GO" id="GO:0005506">
    <property type="term" value="F:iron ion binding"/>
    <property type="evidence" value="ECO:0007669"/>
    <property type="project" value="InterPro"/>
</dbReference>
<evidence type="ECO:0000313" key="7">
    <source>
        <dbReference type="EMBL" id="PZQ88572.1"/>
    </source>
</evidence>
<keyword evidence="5" id="KW-0411">Iron-sulfur</keyword>
<dbReference type="Pfam" id="PF00355">
    <property type="entry name" value="Rieske"/>
    <property type="match status" value="1"/>
</dbReference>
<sequence length="357" mass="40357">MFIKNAWYVAARPEEVMEKPLGRQICGEKIVFYRGKENKVYAVEDFCPHRGAPLSLGFVEDGNLVCGYHGLVMGCDGKTVAMPGQRVRGFPCNKSFSVVEKFGFIWVWPGDQSLASEDQLPELEWAENPEWAYGGGLFHINCDYRLMIDNLMDLTHETYVHSASIGQKEIDEAAPTTRIDGDHVITERHMESIYAPPFWQMALRGNNLADDVPVDRWQICHFFAPSNVHIEVGVAHAGKGGYQAAAEHKVSSIVVDFITPETETSHWYFWGMARHFQPENAELTDQIREGQGKIFSEDLDMLEQQQQNLLRYPDRKLLMLNIDAGGVQARKVIDRLISQEQVNEIAGKEQIPSVTLG</sequence>
<evidence type="ECO:0000256" key="4">
    <source>
        <dbReference type="ARBA" id="ARBA00023004"/>
    </source>
</evidence>
<keyword evidence="4" id="KW-0408">Iron</keyword>
<dbReference type="SUPFAM" id="SSF55961">
    <property type="entry name" value="Bet v1-like"/>
    <property type="match status" value="1"/>
</dbReference>
<keyword evidence="1" id="KW-0001">2Fe-2S</keyword>
<dbReference type="Gene3D" id="3.90.380.10">
    <property type="entry name" value="Naphthalene 1,2-dioxygenase Alpha Subunit, Chain A, domain 1"/>
    <property type="match status" value="1"/>
</dbReference>
<evidence type="ECO:0000256" key="3">
    <source>
        <dbReference type="ARBA" id="ARBA00023002"/>
    </source>
</evidence>
<dbReference type="InterPro" id="IPR044043">
    <property type="entry name" value="VanA_C_cat"/>
</dbReference>
<evidence type="ECO:0000313" key="8">
    <source>
        <dbReference type="Proteomes" id="UP000249282"/>
    </source>
</evidence>
<dbReference type="EMBL" id="QFQJ01000054">
    <property type="protein sequence ID" value="PZQ88572.1"/>
    <property type="molecule type" value="Genomic_DNA"/>
</dbReference>
<dbReference type="InterPro" id="IPR036922">
    <property type="entry name" value="Rieske_2Fe-2S_sf"/>
</dbReference>
<dbReference type="InterPro" id="IPR050584">
    <property type="entry name" value="Cholesterol_7-desaturase"/>
</dbReference>
<keyword evidence="3" id="KW-0560">Oxidoreductase</keyword>
<dbReference type="PROSITE" id="PS51296">
    <property type="entry name" value="RIESKE"/>
    <property type="match status" value="1"/>
</dbReference>
<comment type="caution">
    <text evidence="7">The sequence shown here is derived from an EMBL/GenBank/DDBJ whole genome shotgun (WGS) entry which is preliminary data.</text>
</comment>
<proteinExistence type="predicted"/>
<name>A0A2W5RI95_ACIJO</name>
<dbReference type="SUPFAM" id="SSF50022">
    <property type="entry name" value="ISP domain"/>
    <property type="match status" value="1"/>
</dbReference>
<dbReference type="Proteomes" id="UP000249282">
    <property type="component" value="Unassembled WGS sequence"/>
</dbReference>
<dbReference type="InterPro" id="IPR017941">
    <property type="entry name" value="Rieske_2Fe-2S"/>
</dbReference>
<dbReference type="CDD" id="cd08878">
    <property type="entry name" value="RHO_alpha_C_DMO-like"/>
    <property type="match status" value="1"/>
</dbReference>
<dbReference type="Gene3D" id="2.102.10.10">
    <property type="entry name" value="Rieske [2Fe-2S] iron-sulphur domain"/>
    <property type="match status" value="1"/>
</dbReference>
<dbReference type="RefSeq" id="WP_234962969.1">
    <property type="nucleotide sequence ID" value="NZ_CP045051.1"/>
</dbReference>
<dbReference type="GO" id="GO:0016491">
    <property type="term" value="F:oxidoreductase activity"/>
    <property type="evidence" value="ECO:0007669"/>
    <property type="project" value="UniProtKB-KW"/>
</dbReference>
<dbReference type="Pfam" id="PF19112">
    <property type="entry name" value="VanA_C"/>
    <property type="match status" value="1"/>
</dbReference>
<accession>A0A2W5RI95</accession>
<dbReference type="GO" id="GO:0051537">
    <property type="term" value="F:2 iron, 2 sulfur cluster binding"/>
    <property type="evidence" value="ECO:0007669"/>
    <property type="project" value="UniProtKB-KW"/>
</dbReference>
<reference evidence="7 8" key="1">
    <citation type="submission" date="2017-11" db="EMBL/GenBank/DDBJ databases">
        <title>Infants hospitalized years apart are colonized by the same room-sourced microbial strains.</title>
        <authorList>
            <person name="Brooks B."/>
            <person name="Olm M.R."/>
            <person name="Firek B.A."/>
            <person name="Baker R."/>
            <person name="Thomas B.C."/>
            <person name="Morowitz M.J."/>
            <person name="Banfield J.F."/>
        </authorList>
    </citation>
    <scope>NUCLEOTIDE SEQUENCE [LARGE SCALE GENOMIC DNA]</scope>
    <source>
        <strain evidence="7">S2_003_000_R3_20</strain>
    </source>
</reference>
<evidence type="ECO:0000256" key="2">
    <source>
        <dbReference type="ARBA" id="ARBA00022723"/>
    </source>
</evidence>
<dbReference type="PANTHER" id="PTHR21266:SF60">
    <property type="entry name" value="3-KETOSTEROID-9-ALPHA-MONOOXYGENASE, OXYGENASE COMPONENT"/>
    <property type="match status" value="1"/>
</dbReference>
<protein>
    <submittedName>
        <fullName evidence="7">Rieske (2Fe-2S) protein</fullName>
    </submittedName>
</protein>
<dbReference type="PROSITE" id="PS00570">
    <property type="entry name" value="RING_HYDROXYL_ALPHA"/>
    <property type="match status" value="1"/>
</dbReference>
<evidence type="ECO:0000259" key="6">
    <source>
        <dbReference type="PROSITE" id="PS51296"/>
    </source>
</evidence>
<keyword evidence="2" id="KW-0479">Metal-binding</keyword>
<dbReference type="PANTHER" id="PTHR21266">
    <property type="entry name" value="IRON-SULFUR DOMAIN CONTAINING PROTEIN"/>
    <property type="match status" value="1"/>
</dbReference>
<gene>
    <name evidence="7" type="ORF">DI542_10430</name>
</gene>
<evidence type="ECO:0000256" key="1">
    <source>
        <dbReference type="ARBA" id="ARBA00022714"/>
    </source>
</evidence>
<feature type="domain" description="Rieske" evidence="6">
    <location>
        <begin position="7"/>
        <end position="107"/>
    </location>
</feature>